<dbReference type="UniPathway" id="UPA00196"/>
<dbReference type="EC" id="3.5.1.89" evidence="2"/>
<dbReference type="GO" id="GO:0016020">
    <property type="term" value="C:membrane"/>
    <property type="evidence" value="ECO:0007669"/>
    <property type="project" value="GOC"/>
</dbReference>
<evidence type="ECO:0000313" key="4">
    <source>
        <dbReference type="Proteomes" id="UP000593906"/>
    </source>
</evidence>
<evidence type="ECO:0000256" key="2">
    <source>
        <dbReference type="ARBA" id="ARBA00012176"/>
    </source>
</evidence>
<accession>A0A7S7LEW2</accession>
<evidence type="ECO:0000256" key="1">
    <source>
        <dbReference type="ARBA" id="ARBA00006066"/>
    </source>
</evidence>
<name>A0A7S7LEW2_CRYPV</name>
<dbReference type="InterPro" id="IPR024078">
    <property type="entry name" value="LmbE-like_dom_sf"/>
</dbReference>
<reference evidence="3 4" key="1">
    <citation type="submission" date="2019-09" db="EMBL/GenBank/DDBJ databases">
        <title>Consistent, comparative and evidence-based genome assembly and annotation for Cryptosporidium parvum, C. hominis and C. tyzzeri.</title>
        <authorList>
            <person name="Baptista R.P."/>
            <person name="Li Y."/>
            <person name="Sateriale A."/>
            <person name="Ansell B."/>
            <person name="Jex A."/>
            <person name="Sanders M."/>
            <person name="Brooks K."/>
            <person name="Tracey A."/>
            <person name="Berriman M."/>
            <person name="Striepen B."/>
            <person name="Cotton J.A."/>
            <person name="Kissinger J.C."/>
        </authorList>
    </citation>
    <scope>NUCLEOTIDE SEQUENCE [LARGE SCALE GENOMIC DNA]</scope>
    <source>
        <strain evidence="3 4">IOWA-ATCC</strain>
    </source>
</reference>
<dbReference type="VEuPathDB" id="CryptoDB:CPATCC_0006440"/>
<dbReference type="Proteomes" id="UP000593906">
    <property type="component" value="Chromosome 7"/>
</dbReference>
<dbReference type="GO" id="GO:0000225">
    <property type="term" value="F:N-acetylglucosaminylphosphatidylinositol deacetylase activity"/>
    <property type="evidence" value="ECO:0007669"/>
    <property type="project" value="UniProtKB-EC"/>
</dbReference>
<dbReference type="SUPFAM" id="SSF102588">
    <property type="entry name" value="LmbE-like"/>
    <property type="match status" value="1"/>
</dbReference>
<evidence type="ECO:0000313" key="3">
    <source>
        <dbReference type="EMBL" id="QOY40383.1"/>
    </source>
</evidence>
<dbReference type="Gene3D" id="3.40.50.10320">
    <property type="entry name" value="LmbE-like"/>
    <property type="match status" value="1"/>
</dbReference>
<dbReference type="PANTHER" id="PTHR12993:SF11">
    <property type="entry name" value="N-ACETYLGLUCOSAMINYL-PHOSPHATIDYLINOSITOL DE-N-ACETYLASE"/>
    <property type="match status" value="1"/>
</dbReference>
<comment type="similarity">
    <text evidence="1">Belongs to the PIGL family.</text>
</comment>
<organism evidence="3 4">
    <name type="scientific">Cryptosporidium parvum</name>
    <dbReference type="NCBI Taxonomy" id="5807"/>
    <lineage>
        <taxon>Eukaryota</taxon>
        <taxon>Sar</taxon>
        <taxon>Alveolata</taxon>
        <taxon>Apicomplexa</taxon>
        <taxon>Conoidasida</taxon>
        <taxon>Coccidia</taxon>
        <taxon>Eucoccidiorida</taxon>
        <taxon>Eimeriorina</taxon>
        <taxon>Cryptosporidiidae</taxon>
        <taxon>Cryptosporidium</taxon>
    </lineage>
</organism>
<proteinExistence type="inferred from homology"/>
<protein>
    <recommendedName>
        <fullName evidence="2">N-acetylglucosaminylphosphatidylinositol deacetylase</fullName>
        <ecNumber evidence="2">3.5.1.89</ecNumber>
    </recommendedName>
</protein>
<dbReference type="EMBL" id="CP044416">
    <property type="protein sequence ID" value="QOY40383.1"/>
    <property type="molecule type" value="Genomic_DNA"/>
</dbReference>
<dbReference type="Pfam" id="PF02585">
    <property type="entry name" value="PIG-L"/>
    <property type="match status" value="1"/>
</dbReference>
<gene>
    <name evidence="3" type="ORF">CPATCC_003223</name>
</gene>
<dbReference type="GO" id="GO:0005783">
    <property type="term" value="C:endoplasmic reticulum"/>
    <property type="evidence" value="ECO:0007669"/>
    <property type="project" value="TreeGrafter"/>
</dbReference>
<dbReference type="GO" id="GO:0006506">
    <property type="term" value="P:GPI anchor biosynthetic process"/>
    <property type="evidence" value="ECO:0007669"/>
    <property type="project" value="UniProtKB-UniPathway"/>
</dbReference>
<dbReference type="AlphaFoldDB" id="A0A7S7LEW2"/>
<sequence length="220" mass="25538">MTIFENQKNVCVLVAHPDDEAMFFTPIIKQVCGEGNKVYVLCLTNGDYYGLGKLREKELLEACNALGILRDRIRVVSNDKFQDQPNEKWPYTDVISEIESFVDEFNIDIILTFDEFGISGHINHISTNESVKEWIQGSKREKYPKVYVLETSNIFIKYSGILSLLYLYIFPKNECLLAKSLNPIYSLKALLCHKSQVTWYRIIFTLFSQYSYLNILKCIN</sequence>
<dbReference type="PANTHER" id="PTHR12993">
    <property type="entry name" value="N-ACETYLGLUCOSAMINYL-PHOSPHATIDYLINOSITOL DE-N-ACETYLASE-RELATED"/>
    <property type="match status" value="1"/>
</dbReference>
<dbReference type="InterPro" id="IPR003737">
    <property type="entry name" value="GlcNAc_PI_deacetylase-related"/>
</dbReference>